<dbReference type="AlphaFoldDB" id="A0A135I9Y1"/>
<dbReference type="RefSeq" id="WP_067413431.1">
    <property type="nucleotide sequence ID" value="NZ_LNTY01000025.1"/>
</dbReference>
<dbReference type="Proteomes" id="UP000070529">
    <property type="component" value="Unassembled WGS sequence"/>
</dbReference>
<reference evidence="1 2" key="1">
    <citation type="submission" date="2015-11" db="EMBL/GenBank/DDBJ databases">
        <title>Genomic Taxonomy of the Vibrionaceae.</title>
        <authorList>
            <person name="Gomez-Gil B."/>
            <person name="Enciso-Ibarra J."/>
        </authorList>
    </citation>
    <scope>NUCLEOTIDE SEQUENCE [LARGE SCALE GENOMIC DNA]</scope>
    <source>
        <strain evidence="1 2">CAIM 912</strain>
    </source>
</reference>
<comment type="caution">
    <text evidence="1">The sequence shown here is derived from an EMBL/GenBank/DDBJ whole genome shotgun (WGS) entry which is preliminary data.</text>
</comment>
<gene>
    <name evidence="1" type="ORF">ATN88_08785</name>
</gene>
<evidence type="ECO:0000313" key="1">
    <source>
        <dbReference type="EMBL" id="KXF82266.1"/>
    </source>
</evidence>
<dbReference type="EMBL" id="LNTY01000025">
    <property type="protein sequence ID" value="KXF82266.1"/>
    <property type="molecule type" value="Genomic_DNA"/>
</dbReference>
<accession>A0A135I9Y1</accession>
<dbReference type="OrthoDB" id="5879165at2"/>
<organism evidence="1 2">
    <name type="scientific">Enterovibrio coralii</name>
    <dbReference type="NCBI Taxonomy" id="294935"/>
    <lineage>
        <taxon>Bacteria</taxon>
        <taxon>Pseudomonadati</taxon>
        <taxon>Pseudomonadota</taxon>
        <taxon>Gammaproteobacteria</taxon>
        <taxon>Vibrionales</taxon>
        <taxon>Vibrionaceae</taxon>
        <taxon>Enterovibrio</taxon>
    </lineage>
</organism>
<keyword evidence="2" id="KW-1185">Reference proteome</keyword>
<protein>
    <submittedName>
        <fullName evidence="1">Uncharacterized protein</fullName>
    </submittedName>
</protein>
<name>A0A135I9Y1_9GAMM</name>
<evidence type="ECO:0000313" key="2">
    <source>
        <dbReference type="Proteomes" id="UP000070529"/>
    </source>
</evidence>
<proteinExistence type="predicted"/>
<sequence length="69" mass="7952">MTDEQLYKNLSYLINKYIVNSSKKNKLLAEIETRGFHGVKGVLHDISSSKIDIDDRDSQLIKDIAFYFA</sequence>